<keyword evidence="4 14" id="KW-0963">Cytoplasm</keyword>
<comment type="subcellular location">
    <subcellularLocation>
        <location evidence="1 14">Cytoplasm</location>
    </subcellularLocation>
</comment>
<feature type="binding site" evidence="14">
    <location>
        <begin position="169"/>
        <end position="170"/>
    </location>
    <ligand>
        <name>S-adenosyl-L-methionine</name>
        <dbReference type="ChEBI" id="CHEBI:59789"/>
    </ligand>
</feature>
<dbReference type="EC" id="2.1.1.192" evidence="14"/>
<feature type="binding site" evidence="14">
    <location>
        <position position="300"/>
    </location>
    <ligand>
        <name>S-adenosyl-L-methionine</name>
        <dbReference type="ChEBI" id="CHEBI:59789"/>
    </ligand>
</feature>
<evidence type="ECO:0000256" key="4">
    <source>
        <dbReference type="ARBA" id="ARBA00022490"/>
    </source>
</evidence>
<dbReference type="GO" id="GO:0070040">
    <property type="term" value="F:rRNA (adenine(2503)-C2-)-methyltransferase activity"/>
    <property type="evidence" value="ECO:0007669"/>
    <property type="project" value="UniProtKB-UniRule"/>
</dbReference>
<feature type="binding site" evidence="14">
    <location>
        <position position="123"/>
    </location>
    <ligand>
        <name>[4Fe-4S] cluster</name>
        <dbReference type="ChEBI" id="CHEBI:49883"/>
        <note>4Fe-4S-S-AdoMet</note>
    </ligand>
</feature>
<evidence type="ECO:0000259" key="16">
    <source>
        <dbReference type="PROSITE" id="PS51918"/>
    </source>
</evidence>
<accession>A0A6G5QJE1</accession>
<sequence length="416" mass="46803">MKNLLDFTLNELKEQLSPPFRAKQIFEWLYKKNATSFDEMLNLPKDLRANLVQEFYFDPLKCVKFEQSADGSIKYLFELKDGLRIESVLLPMKEEQTNEQGKISRHARYTVCVSSQVGCKMGCAFCLTAKGGLVRNLTAGEIVGQILWIKRENKIPYERRINVVYMGMGEPLDNLASVSKAVKILTENDGLAISPRRQTVSTSGLGNQIKKLGEMDLGVLLAISLHAVTDELRSRLMPINKAYNIEAVMDAVRGFPIDMRKRVMFEYLVIRGLNDSLADAKKLVRLLHGIRAKVNLIYFNPHEGSEFERPELSDMVKFQDYLCAHGITCTIRQSKGLDISAACGQLKQRSEKINSRQDGTNMSKISSSKAQKTTNINLLTNKTNDRKNQISLTNLGRNTSPESAAATQNLTNAEKK</sequence>
<dbReference type="InterPro" id="IPR004383">
    <property type="entry name" value="rRNA_lsu_MTrfase_RlmN/Cfr"/>
</dbReference>
<dbReference type="Pfam" id="PF04055">
    <property type="entry name" value="Radical_SAM"/>
    <property type="match status" value="1"/>
</dbReference>
<feature type="binding site" evidence="14">
    <location>
        <position position="119"/>
    </location>
    <ligand>
        <name>[4Fe-4S] cluster</name>
        <dbReference type="ChEBI" id="CHEBI:49883"/>
        <note>4Fe-4S-S-AdoMet</note>
    </ligand>
</feature>
<dbReference type="AlphaFoldDB" id="A0A6G5QJE1"/>
<keyword evidence="9 14" id="KW-0819">tRNA processing</keyword>
<keyword evidence="5 14" id="KW-0698">rRNA processing</keyword>
<dbReference type="GO" id="GO:0019843">
    <property type="term" value="F:rRNA binding"/>
    <property type="evidence" value="ECO:0007669"/>
    <property type="project" value="UniProtKB-UniRule"/>
</dbReference>
<feature type="region of interest" description="Disordered" evidence="15">
    <location>
        <begin position="350"/>
        <end position="416"/>
    </location>
</feature>
<dbReference type="InterPro" id="IPR013785">
    <property type="entry name" value="Aldolase_TIM"/>
</dbReference>
<dbReference type="GO" id="GO:0002935">
    <property type="term" value="F:tRNA (adenine(37)-C2)-methyltransferase activity"/>
    <property type="evidence" value="ECO:0007669"/>
    <property type="project" value="UniProtKB-UniRule"/>
</dbReference>
<feature type="compositionally biased region" description="Polar residues" evidence="15">
    <location>
        <begin position="389"/>
        <end position="416"/>
    </location>
</feature>
<comment type="caution">
    <text evidence="14">Lacks conserved residue(s) required for the propagation of feature annotation.</text>
</comment>
<feature type="active site" description="Proton acceptor" evidence="14">
    <location>
        <position position="86"/>
    </location>
</feature>
<comment type="cofactor">
    <cofactor evidence="14">
        <name>[4Fe-4S] cluster</name>
        <dbReference type="ChEBI" id="CHEBI:49883"/>
    </cofactor>
    <text evidence="14">Binds 1 [4Fe-4S] cluster. The cluster is coordinated with 3 cysteines and an exchangeable S-adenosyl-L-methionine.</text>
</comment>
<keyword evidence="13 14" id="KW-1015">Disulfide bond</keyword>
<dbReference type="CDD" id="cd01335">
    <property type="entry name" value="Radical_SAM"/>
    <property type="match status" value="1"/>
</dbReference>
<dbReference type="PANTHER" id="PTHR30544:SF5">
    <property type="entry name" value="RADICAL SAM CORE DOMAIN-CONTAINING PROTEIN"/>
    <property type="match status" value="1"/>
</dbReference>
<comment type="catalytic activity">
    <reaction evidence="14">
        <text>adenosine(37) in tRNA + 2 reduced [2Fe-2S]-[ferredoxin] + 2 S-adenosyl-L-methionine = 2-methyladenosine(37) in tRNA + 5'-deoxyadenosine + L-methionine + 2 oxidized [2Fe-2S]-[ferredoxin] + S-adenosyl-L-homocysteine</text>
        <dbReference type="Rhea" id="RHEA:43332"/>
        <dbReference type="Rhea" id="RHEA-COMP:10000"/>
        <dbReference type="Rhea" id="RHEA-COMP:10001"/>
        <dbReference type="Rhea" id="RHEA-COMP:10162"/>
        <dbReference type="Rhea" id="RHEA-COMP:10485"/>
        <dbReference type="ChEBI" id="CHEBI:17319"/>
        <dbReference type="ChEBI" id="CHEBI:33737"/>
        <dbReference type="ChEBI" id="CHEBI:33738"/>
        <dbReference type="ChEBI" id="CHEBI:57844"/>
        <dbReference type="ChEBI" id="CHEBI:57856"/>
        <dbReference type="ChEBI" id="CHEBI:59789"/>
        <dbReference type="ChEBI" id="CHEBI:74411"/>
        <dbReference type="ChEBI" id="CHEBI:74497"/>
        <dbReference type="EC" id="2.1.1.192"/>
    </reaction>
</comment>
<proteinExistence type="inferred from homology"/>
<feature type="binding site" evidence="14">
    <location>
        <position position="201"/>
    </location>
    <ligand>
        <name>S-adenosyl-L-methionine</name>
        <dbReference type="ChEBI" id="CHEBI:59789"/>
    </ligand>
</feature>
<keyword evidence="8 14" id="KW-0949">S-adenosyl-L-methionine</keyword>
<dbReference type="InterPro" id="IPR048641">
    <property type="entry name" value="RlmN_N"/>
</dbReference>
<evidence type="ECO:0000256" key="10">
    <source>
        <dbReference type="ARBA" id="ARBA00022723"/>
    </source>
</evidence>
<dbReference type="InterPro" id="IPR040072">
    <property type="entry name" value="Methyltransferase_A"/>
</dbReference>
<dbReference type="Pfam" id="PF21016">
    <property type="entry name" value="RlmN_N"/>
    <property type="match status" value="1"/>
</dbReference>
<keyword evidence="11 14" id="KW-0408">Iron</keyword>
<feature type="domain" description="Radical SAM core" evidence="16">
    <location>
        <begin position="105"/>
        <end position="338"/>
    </location>
</feature>
<dbReference type="Proteomes" id="UP000502377">
    <property type="component" value="Chromosome"/>
</dbReference>
<dbReference type="InterPro" id="IPR058240">
    <property type="entry name" value="rSAM_sf"/>
</dbReference>
<feature type="binding site" evidence="14">
    <location>
        <position position="126"/>
    </location>
    <ligand>
        <name>[4Fe-4S] cluster</name>
        <dbReference type="ChEBI" id="CHEBI:49883"/>
        <note>4Fe-4S-S-AdoMet</note>
    </ligand>
</feature>
<evidence type="ECO:0000256" key="15">
    <source>
        <dbReference type="SAM" id="MobiDB-lite"/>
    </source>
</evidence>
<dbReference type="GO" id="GO:0005737">
    <property type="term" value="C:cytoplasm"/>
    <property type="evidence" value="ECO:0007669"/>
    <property type="project" value="UniProtKB-SubCell"/>
</dbReference>
<evidence type="ECO:0000256" key="1">
    <source>
        <dbReference type="ARBA" id="ARBA00004496"/>
    </source>
</evidence>
<keyword evidence="12 14" id="KW-0411">Iron-sulfur</keyword>
<organism evidence="17 18">
    <name type="scientific">Campylobacter rectus</name>
    <name type="common">Wolinella recta</name>
    <dbReference type="NCBI Taxonomy" id="203"/>
    <lineage>
        <taxon>Bacteria</taxon>
        <taxon>Pseudomonadati</taxon>
        <taxon>Campylobacterota</taxon>
        <taxon>Epsilonproteobacteria</taxon>
        <taxon>Campylobacterales</taxon>
        <taxon>Campylobacteraceae</taxon>
        <taxon>Campylobacter</taxon>
    </lineage>
</organism>
<dbReference type="EMBL" id="CP012543">
    <property type="protein sequence ID" value="QCD45739.1"/>
    <property type="molecule type" value="Genomic_DNA"/>
</dbReference>
<reference evidence="17 18" key="1">
    <citation type="submission" date="2016-07" db="EMBL/GenBank/DDBJ databases">
        <title>Comparative genomics of the Campylobacter concisus group.</title>
        <authorList>
            <person name="Miller W.G."/>
            <person name="Yee E."/>
            <person name="Chapman M.H."/>
            <person name="Huynh S."/>
            <person name="Bono J.L."/>
            <person name="On S.L.W."/>
            <person name="StLeger J."/>
            <person name="Foster G."/>
            <person name="Parker C.T."/>
        </authorList>
    </citation>
    <scope>NUCLEOTIDE SEQUENCE [LARGE SCALE GENOMIC DNA]</scope>
    <source>
        <strain evidence="17 18">ATCC 33238</strain>
    </source>
</reference>
<comment type="catalytic activity">
    <reaction evidence="14">
        <text>adenosine(2503) in 23S rRNA + 2 reduced [2Fe-2S]-[ferredoxin] + 2 S-adenosyl-L-methionine = 2-methyladenosine(2503) in 23S rRNA + 5'-deoxyadenosine + L-methionine + 2 oxidized [2Fe-2S]-[ferredoxin] + S-adenosyl-L-homocysteine</text>
        <dbReference type="Rhea" id="RHEA:42916"/>
        <dbReference type="Rhea" id="RHEA-COMP:10000"/>
        <dbReference type="Rhea" id="RHEA-COMP:10001"/>
        <dbReference type="Rhea" id="RHEA-COMP:10152"/>
        <dbReference type="Rhea" id="RHEA-COMP:10282"/>
        <dbReference type="ChEBI" id="CHEBI:17319"/>
        <dbReference type="ChEBI" id="CHEBI:33737"/>
        <dbReference type="ChEBI" id="CHEBI:33738"/>
        <dbReference type="ChEBI" id="CHEBI:57844"/>
        <dbReference type="ChEBI" id="CHEBI:57856"/>
        <dbReference type="ChEBI" id="CHEBI:59789"/>
        <dbReference type="ChEBI" id="CHEBI:74411"/>
        <dbReference type="ChEBI" id="CHEBI:74497"/>
        <dbReference type="EC" id="2.1.1.192"/>
    </reaction>
</comment>
<dbReference type="SFLD" id="SFLDF00275">
    <property type="entry name" value="adenosine_C2_methyltransferase"/>
    <property type="match status" value="1"/>
</dbReference>
<dbReference type="GO" id="GO:0046872">
    <property type="term" value="F:metal ion binding"/>
    <property type="evidence" value="ECO:0007669"/>
    <property type="project" value="UniProtKB-KW"/>
</dbReference>
<evidence type="ECO:0000256" key="7">
    <source>
        <dbReference type="ARBA" id="ARBA00022679"/>
    </source>
</evidence>
<dbReference type="PIRSF" id="PIRSF006004">
    <property type="entry name" value="CHP00048"/>
    <property type="match status" value="1"/>
</dbReference>
<protein>
    <recommendedName>
        <fullName evidence="14">Probable dual-specificity RNA methyltransferase RlmN</fullName>
        <ecNumber evidence="14">2.1.1.192</ecNumber>
    </recommendedName>
    <alternativeName>
        <fullName evidence="14">23S rRNA (adenine(2503)-C(2))-methyltransferase</fullName>
    </alternativeName>
    <alternativeName>
        <fullName evidence="14">23S rRNA m2A2503 methyltransferase</fullName>
    </alternativeName>
    <alternativeName>
        <fullName evidence="14">Ribosomal RNA large subunit methyltransferase N</fullName>
    </alternativeName>
    <alternativeName>
        <fullName evidence="14">tRNA (adenine(37)-C(2))-methyltransferase</fullName>
    </alternativeName>
    <alternativeName>
        <fullName evidence="14">tRNA m2A37 methyltransferase</fullName>
    </alternativeName>
</protein>
<dbReference type="GO" id="GO:0051539">
    <property type="term" value="F:4 iron, 4 sulfur cluster binding"/>
    <property type="evidence" value="ECO:0007669"/>
    <property type="project" value="UniProtKB-UniRule"/>
</dbReference>
<dbReference type="GO" id="GO:0070475">
    <property type="term" value="P:rRNA base methylation"/>
    <property type="evidence" value="ECO:0007669"/>
    <property type="project" value="UniProtKB-UniRule"/>
</dbReference>
<evidence type="ECO:0000256" key="2">
    <source>
        <dbReference type="ARBA" id="ARBA00007544"/>
    </source>
</evidence>
<evidence type="ECO:0000313" key="17">
    <source>
        <dbReference type="EMBL" id="QCD45739.1"/>
    </source>
</evidence>
<evidence type="ECO:0000256" key="9">
    <source>
        <dbReference type="ARBA" id="ARBA00022694"/>
    </source>
</evidence>
<dbReference type="SFLD" id="SFLDG01062">
    <property type="entry name" value="methyltransferase_(Class_A)"/>
    <property type="match status" value="1"/>
</dbReference>
<evidence type="ECO:0000256" key="13">
    <source>
        <dbReference type="ARBA" id="ARBA00023157"/>
    </source>
</evidence>
<evidence type="ECO:0000313" key="18">
    <source>
        <dbReference type="Proteomes" id="UP000502377"/>
    </source>
</evidence>
<evidence type="ECO:0000256" key="14">
    <source>
        <dbReference type="HAMAP-Rule" id="MF_01849"/>
    </source>
</evidence>
<dbReference type="Gene3D" id="3.20.20.70">
    <property type="entry name" value="Aldolase class I"/>
    <property type="match status" value="1"/>
</dbReference>
<dbReference type="RefSeq" id="WP_002943050.1">
    <property type="nucleotide sequence ID" value="NZ_CP012543.1"/>
</dbReference>
<dbReference type="SFLD" id="SFLDS00029">
    <property type="entry name" value="Radical_SAM"/>
    <property type="match status" value="1"/>
</dbReference>
<dbReference type="SUPFAM" id="SSF102114">
    <property type="entry name" value="Radical SAM enzymes"/>
    <property type="match status" value="1"/>
</dbReference>
<comment type="similarity">
    <text evidence="2 14">Belongs to the radical SAM superfamily. RlmN family.</text>
</comment>
<dbReference type="KEGG" id="crx:CRECT_0020"/>
<dbReference type="Gene3D" id="1.10.150.530">
    <property type="match status" value="1"/>
</dbReference>
<evidence type="ECO:0000256" key="6">
    <source>
        <dbReference type="ARBA" id="ARBA00022603"/>
    </source>
</evidence>
<evidence type="ECO:0000256" key="8">
    <source>
        <dbReference type="ARBA" id="ARBA00022691"/>
    </source>
</evidence>
<dbReference type="FunFam" id="3.20.20.70:FF:000014">
    <property type="entry name" value="Probable dual-specificity RNA methyltransferase RlmN"/>
    <property type="match status" value="1"/>
</dbReference>
<dbReference type="InterPro" id="IPR027492">
    <property type="entry name" value="RNA_MTrfase_RlmN"/>
</dbReference>
<dbReference type="HAMAP" id="MF_01849">
    <property type="entry name" value="RNA_methyltr_RlmN"/>
    <property type="match status" value="1"/>
</dbReference>
<feature type="compositionally biased region" description="Polar residues" evidence="15">
    <location>
        <begin position="356"/>
        <end position="371"/>
    </location>
</feature>
<keyword evidence="3 14" id="KW-0004">4Fe-4S</keyword>
<dbReference type="PANTHER" id="PTHR30544">
    <property type="entry name" value="23S RRNA METHYLTRANSFERASE"/>
    <property type="match status" value="1"/>
</dbReference>
<evidence type="ECO:0000256" key="3">
    <source>
        <dbReference type="ARBA" id="ARBA00022485"/>
    </source>
</evidence>
<dbReference type="GO" id="GO:0030488">
    <property type="term" value="P:tRNA methylation"/>
    <property type="evidence" value="ECO:0007669"/>
    <property type="project" value="UniProtKB-UniRule"/>
</dbReference>
<name>A0A6G5QJE1_CAMRE</name>
<keyword evidence="7 14" id="KW-0808">Transferase</keyword>
<dbReference type="InterPro" id="IPR007197">
    <property type="entry name" value="rSAM"/>
</dbReference>
<comment type="function">
    <text evidence="14">Specifically methylates position 2 of adenine 2503 in 23S rRNA and position 2 of adenine 37 in tRNAs.</text>
</comment>
<evidence type="ECO:0000256" key="5">
    <source>
        <dbReference type="ARBA" id="ARBA00022552"/>
    </source>
</evidence>
<dbReference type="GO" id="GO:0000049">
    <property type="term" value="F:tRNA binding"/>
    <property type="evidence" value="ECO:0007669"/>
    <property type="project" value="UniProtKB-UniRule"/>
</dbReference>
<feature type="active site" description="S-methylcysteine intermediate" evidence="14">
    <location>
        <position position="343"/>
    </location>
</feature>
<keyword evidence="10 14" id="KW-0479">Metal-binding</keyword>
<dbReference type="NCBIfam" id="TIGR00048">
    <property type="entry name" value="rRNA_mod_RlmN"/>
    <property type="match status" value="1"/>
</dbReference>
<feature type="binding site" evidence="14">
    <location>
        <begin position="224"/>
        <end position="226"/>
    </location>
    <ligand>
        <name>S-adenosyl-L-methionine</name>
        <dbReference type="ChEBI" id="CHEBI:59789"/>
    </ligand>
</feature>
<comment type="miscellaneous">
    <text evidence="14">Reaction proceeds by a ping-pong mechanism involving intermediate methylation of a conserved cysteine residue.</text>
</comment>
<feature type="compositionally biased region" description="Low complexity" evidence="15">
    <location>
        <begin position="372"/>
        <end position="382"/>
    </location>
</feature>
<keyword evidence="6 14" id="KW-0489">Methyltransferase</keyword>
<dbReference type="PROSITE" id="PS51918">
    <property type="entry name" value="RADICAL_SAM"/>
    <property type="match status" value="1"/>
</dbReference>
<evidence type="ECO:0000256" key="12">
    <source>
        <dbReference type="ARBA" id="ARBA00023014"/>
    </source>
</evidence>
<evidence type="ECO:0000256" key="11">
    <source>
        <dbReference type="ARBA" id="ARBA00023004"/>
    </source>
</evidence>
<gene>
    <name evidence="14 17" type="primary">rlmN</name>
    <name evidence="17" type="ORF">CRECT_0020</name>
</gene>